<feature type="transmembrane region" description="Helical" evidence="7">
    <location>
        <begin position="12"/>
        <end position="32"/>
    </location>
</feature>
<organism evidence="11 12">
    <name type="scientific">Deinococcus xinjiangensis</name>
    <dbReference type="NCBI Taxonomy" id="457454"/>
    <lineage>
        <taxon>Bacteria</taxon>
        <taxon>Thermotogati</taxon>
        <taxon>Deinococcota</taxon>
        <taxon>Deinococci</taxon>
        <taxon>Deinococcales</taxon>
        <taxon>Deinococcaceae</taxon>
        <taxon>Deinococcus</taxon>
    </lineage>
</organism>
<sequence length="366" mass="39302">MSQNPTAVLTSPLVWVEIALLLVAALVLYRLGRPLLALMAPHFKPQQREWMQAIWTLLIGLATVAVGVFILNLTGVPVLYPLGQDIAAGLHQSAGQVLLIVGLAFVAWHLVSAVSNRIVTPDRFDRRAVRIKTLKDVVDSTLRVIIVVMSLMALLQLAGISPMSLLAGVSVMGVAVGFGAQSLVQDIFNGFFILLEGQYGVGDHITISGGSISGTVEDLSLRTTTLRDGNGAVYIIPNSQINTVMVTTRDWAGVSANVEISRRADADQALRVLEAVGNEMYADAQWNPLMMAPAQVRGVTALGLDAVTVQIFFKVYPKHQSDIAMEFNRRVKVALQQAGIPLAAPARHLSFEPTPMDVRLLAAGGA</sequence>
<dbReference type="InterPro" id="IPR011066">
    <property type="entry name" value="MscS_channel_C_sf"/>
</dbReference>
<evidence type="ECO:0000313" key="11">
    <source>
        <dbReference type="EMBL" id="GAA5501688.1"/>
    </source>
</evidence>
<evidence type="ECO:0000259" key="10">
    <source>
        <dbReference type="Pfam" id="PF21088"/>
    </source>
</evidence>
<keyword evidence="3" id="KW-1003">Cell membrane</keyword>
<dbReference type="SUPFAM" id="SSF82689">
    <property type="entry name" value="Mechanosensitive channel protein MscS (YggB), C-terminal domain"/>
    <property type="match status" value="1"/>
</dbReference>
<accession>A0ABP9V8T8</accession>
<feature type="transmembrane region" description="Helical" evidence="7">
    <location>
        <begin position="94"/>
        <end position="119"/>
    </location>
</feature>
<dbReference type="InterPro" id="IPR023408">
    <property type="entry name" value="MscS_beta-dom_sf"/>
</dbReference>
<dbReference type="Pfam" id="PF00924">
    <property type="entry name" value="MS_channel_2nd"/>
    <property type="match status" value="1"/>
</dbReference>
<evidence type="ECO:0000259" key="9">
    <source>
        <dbReference type="Pfam" id="PF21082"/>
    </source>
</evidence>
<dbReference type="PANTHER" id="PTHR30460:SF0">
    <property type="entry name" value="MODERATE CONDUCTANCE MECHANOSENSITIVE CHANNEL YBIO"/>
    <property type="match status" value="1"/>
</dbReference>
<dbReference type="PANTHER" id="PTHR30460">
    <property type="entry name" value="MODERATE CONDUCTANCE MECHANOSENSITIVE CHANNEL YBIO"/>
    <property type="match status" value="1"/>
</dbReference>
<comment type="caution">
    <text evidence="11">The sequence shown here is derived from an EMBL/GenBank/DDBJ whole genome shotgun (WGS) entry which is preliminary data.</text>
</comment>
<evidence type="ECO:0000256" key="2">
    <source>
        <dbReference type="ARBA" id="ARBA00008017"/>
    </source>
</evidence>
<evidence type="ECO:0000256" key="4">
    <source>
        <dbReference type="ARBA" id="ARBA00022692"/>
    </source>
</evidence>
<evidence type="ECO:0000256" key="3">
    <source>
        <dbReference type="ARBA" id="ARBA00022475"/>
    </source>
</evidence>
<keyword evidence="5 7" id="KW-1133">Transmembrane helix</keyword>
<proteinExistence type="inferred from homology"/>
<dbReference type="InterPro" id="IPR011014">
    <property type="entry name" value="MscS_channel_TM-2"/>
</dbReference>
<dbReference type="Gene3D" id="1.10.287.1260">
    <property type="match status" value="1"/>
</dbReference>
<evidence type="ECO:0008006" key="13">
    <source>
        <dbReference type="Google" id="ProtNLM"/>
    </source>
</evidence>
<feature type="transmembrane region" description="Helical" evidence="7">
    <location>
        <begin position="140"/>
        <end position="159"/>
    </location>
</feature>
<dbReference type="SUPFAM" id="SSF82861">
    <property type="entry name" value="Mechanosensitive channel protein MscS (YggB), transmembrane region"/>
    <property type="match status" value="1"/>
</dbReference>
<dbReference type="Gene3D" id="2.30.30.60">
    <property type="match status" value="1"/>
</dbReference>
<dbReference type="EMBL" id="BAABRN010000012">
    <property type="protein sequence ID" value="GAA5501688.1"/>
    <property type="molecule type" value="Genomic_DNA"/>
</dbReference>
<keyword evidence="12" id="KW-1185">Reference proteome</keyword>
<feature type="domain" description="Mechanosensitive ion channel transmembrane helices 2/3" evidence="10">
    <location>
        <begin position="142"/>
        <end position="181"/>
    </location>
</feature>
<dbReference type="Gene3D" id="3.30.70.100">
    <property type="match status" value="1"/>
</dbReference>
<evidence type="ECO:0000256" key="7">
    <source>
        <dbReference type="SAM" id="Phobius"/>
    </source>
</evidence>
<dbReference type="Proteomes" id="UP001458946">
    <property type="component" value="Unassembled WGS sequence"/>
</dbReference>
<evidence type="ECO:0000256" key="6">
    <source>
        <dbReference type="ARBA" id="ARBA00023136"/>
    </source>
</evidence>
<feature type="transmembrane region" description="Helical" evidence="7">
    <location>
        <begin position="53"/>
        <end position="74"/>
    </location>
</feature>
<dbReference type="InterPro" id="IPR049142">
    <property type="entry name" value="MS_channel_1st"/>
</dbReference>
<feature type="domain" description="Mechanosensitive ion channel MscS C-terminal" evidence="9">
    <location>
        <begin position="257"/>
        <end position="341"/>
    </location>
</feature>
<dbReference type="InterPro" id="IPR010920">
    <property type="entry name" value="LSM_dom_sf"/>
</dbReference>
<gene>
    <name evidence="11" type="ORF">Dxin01_01425</name>
</gene>
<dbReference type="Pfam" id="PF21082">
    <property type="entry name" value="MS_channel_3rd"/>
    <property type="match status" value="1"/>
</dbReference>
<comment type="subcellular location">
    <subcellularLocation>
        <location evidence="1">Cell membrane</location>
        <topology evidence="1">Multi-pass membrane protein</topology>
    </subcellularLocation>
</comment>
<dbReference type="InterPro" id="IPR045276">
    <property type="entry name" value="YbiO_bact"/>
</dbReference>
<reference evidence="11 12" key="1">
    <citation type="submission" date="2024-02" db="EMBL/GenBank/DDBJ databases">
        <title>Deinococcus xinjiangensis NBRC 107630.</title>
        <authorList>
            <person name="Ichikawa N."/>
            <person name="Katano-Makiyama Y."/>
            <person name="Hidaka K."/>
        </authorList>
    </citation>
    <scope>NUCLEOTIDE SEQUENCE [LARGE SCALE GENOMIC DNA]</scope>
    <source>
        <strain evidence="11 12">NBRC 107630</strain>
    </source>
</reference>
<dbReference type="Pfam" id="PF21088">
    <property type="entry name" value="MS_channel_1st"/>
    <property type="match status" value="1"/>
</dbReference>
<evidence type="ECO:0000259" key="8">
    <source>
        <dbReference type="Pfam" id="PF00924"/>
    </source>
</evidence>
<keyword evidence="4 7" id="KW-0812">Transmembrane</keyword>
<dbReference type="RefSeq" id="WP_353541655.1">
    <property type="nucleotide sequence ID" value="NZ_BAABRN010000012.1"/>
</dbReference>
<dbReference type="InterPro" id="IPR049278">
    <property type="entry name" value="MS_channel_C"/>
</dbReference>
<name>A0ABP9V8T8_9DEIO</name>
<evidence type="ECO:0000256" key="1">
    <source>
        <dbReference type="ARBA" id="ARBA00004651"/>
    </source>
</evidence>
<feature type="domain" description="Mechanosensitive ion channel MscS" evidence="8">
    <location>
        <begin position="183"/>
        <end position="246"/>
    </location>
</feature>
<protein>
    <recommendedName>
        <fullName evidence="13">Mechanosensitive ion channel family protein</fullName>
    </recommendedName>
</protein>
<evidence type="ECO:0000256" key="5">
    <source>
        <dbReference type="ARBA" id="ARBA00022989"/>
    </source>
</evidence>
<dbReference type="InterPro" id="IPR006685">
    <property type="entry name" value="MscS_channel_2nd"/>
</dbReference>
<keyword evidence="6 7" id="KW-0472">Membrane</keyword>
<dbReference type="SUPFAM" id="SSF50182">
    <property type="entry name" value="Sm-like ribonucleoproteins"/>
    <property type="match status" value="1"/>
</dbReference>
<comment type="similarity">
    <text evidence="2">Belongs to the MscS (TC 1.A.23) family.</text>
</comment>
<evidence type="ECO:0000313" key="12">
    <source>
        <dbReference type="Proteomes" id="UP001458946"/>
    </source>
</evidence>